<sequence length="407" mass="43823">MSGASFILAINLFLSGLLAGAFMMIAVYDARRISARWLVVSNLLCMAYLVVEFGIPAFDNARLPVVLAFALFLAATMAYNFGLARKYEVALAWVPMAMFFVGASVFLYFAQELPRQSTVRMMAYQGPYAAMQLVAACIIWASRQRLELIDRLLMGTLVGSAAQFAAKPFLAHALGGWGSAPQEYLQTAYAMASQSLGTVFAMAVAVLTLVVLVRDVMADANARSEIDALSRLFNRNGFMTHADQALREAARRGLPVSLAIADLDHFKEINDGFGHAAGDRVIETFGGLLARSAGRGHVVGRIGGEEFAILMPQVNLGRARLFAESVRGAFSDRPVEGLPAAHRCTASFGIAEMLPQERLGDLMRRADEALYTAKKAGRDQVRISPTPLTVLTGGTSSDAGVNLNGRG</sequence>
<dbReference type="CDD" id="cd01949">
    <property type="entry name" value="GGDEF"/>
    <property type="match status" value="1"/>
</dbReference>
<feature type="domain" description="GGDEF" evidence="4">
    <location>
        <begin position="254"/>
        <end position="386"/>
    </location>
</feature>
<dbReference type="InterPro" id="IPR043128">
    <property type="entry name" value="Rev_trsase/Diguanyl_cyclase"/>
</dbReference>
<evidence type="ECO:0000259" key="4">
    <source>
        <dbReference type="PROSITE" id="PS50887"/>
    </source>
</evidence>
<keyword evidence="3" id="KW-1133">Transmembrane helix</keyword>
<name>A0ABV2N783_9HYPH</name>
<feature type="transmembrane region" description="Helical" evidence="3">
    <location>
        <begin position="35"/>
        <end position="55"/>
    </location>
</feature>
<dbReference type="SMART" id="SM00267">
    <property type="entry name" value="GGDEF"/>
    <property type="match status" value="1"/>
</dbReference>
<proteinExistence type="predicted"/>
<dbReference type="EC" id="2.7.7.65" evidence="1"/>
<dbReference type="Proteomes" id="UP001549076">
    <property type="component" value="Unassembled WGS sequence"/>
</dbReference>
<dbReference type="Gene3D" id="3.30.70.270">
    <property type="match status" value="1"/>
</dbReference>
<organism evidence="5 6">
    <name type="scientific">Aquamicrobium terrae</name>
    <dbReference type="NCBI Taxonomy" id="1324945"/>
    <lineage>
        <taxon>Bacteria</taxon>
        <taxon>Pseudomonadati</taxon>
        <taxon>Pseudomonadota</taxon>
        <taxon>Alphaproteobacteria</taxon>
        <taxon>Hyphomicrobiales</taxon>
        <taxon>Phyllobacteriaceae</taxon>
        <taxon>Aquamicrobium</taxon>
    </lineage>
</organism>
<dbReference type="PANTHER" id="PTHR45138">
    <property type="entry name" value="REGULATORY COMPONENTS OF SENSORY TRANSDUCTION SYSTEM"/>
    <property type="match status" value="1"/>
</dbReference>
<accession>A0ABV2N783</accession>
<dbReference type="PROSITE" id="PS50887">
    <property type="entry name" value="GGDEF"/>
    <property type="match status" value="1"/>
</dbReference>
<reference evidence="5 6" key="1">
    <citation type="submission" date="2024-06" db="EMBL/GenBank/DDBJ databases">
        <title>Genomic Encyclopedia of Type Strains, Phase IV (KMG-IV): sequencing the most valuable type-strain genomes for metagenomic binning, comparative biology and taxonomic classification.</title>
        <authorList>
            <person name="Goeker M."/>
        </authorList>
    </citation>
    <scope>NUCLEOTIDE SEQUENCE [LARGE SCALE GENOMIC DNA]</scope>
    <source>
        <strain evidence="5 6">DSM 27865</strain>
    </source>
</reference>
<evidence type="ECO:0000256" key="2">
    <source>
        <dbReference type="ARBA" id="ARBA00034247"/>
    </source>
</evidence>
<comment type="catalytic activity">
    <reaction evidence="2">
        <text>2 GTP = 3',3'-c-di-GMP + 2 diphosphate</text>
        <dbReference type="Rhea" id="RHEA:24898"/>
        <dbReference type="ChEBI" id="CHEBI:33019"/>
        <dbReference type="ChEBI" id="CHEBI:37565"/>
        <dbReference type="ChEBI" id="CHEBI:58805"/>
        <dbReference type="EC" id="2.7.7.65"/>
    </reaction>
</comment>
<dbReference type="InterPro" id="IPR000160">
    <property type="entry name" value="GGDEF_dom"/>
</dbReference>
<dbReference type="NCBIfam" id="TIGR00254">
    <property type="entry name" value="GGDEF"/>
    <property type="match status" value="1"/>
</dbReference>
<feature type="transmembrane region" description="Helical" evidence="3">
    <location>
        <begin position="191"/>
        <end position="213"/>
    </location>
</feature>
<dbReference type="PANTHER" id="PTHR45138:SF9">
    <property type="entry name" value="DIGUANYLATE CYCLASE DGCM-RELATED"/>
    <property type="match status" value="1"/>
</dbReference>
<feature type="transmembrane region" description="Helical" evidence="3">
    <location>
        <begin position="6"/>
        <end position="28"/>
    </location>
</feature>
<protein>
    <recommendedName>
        <fullName evidence="1">diguanylate cyclase</fullName>
        <ecNumber evidence="1">2.7.7.65</ecNumber>
    </recommendedName>
</protein>
<evidence type="ECO:0000313" key="6">
    <source>
        <dbReference type="Proteomes" id="UP001549076"/>
    </source>
</evidence>
<feature type="transmembrane region" description="Helical" evidence="3">
    <location>
        <begin position="152"/>
        <end position="171"/>
    </location>
</feature>
<feature type="transmembrane region" description="Helical" evidence="3">
    <location>
        <begin position="122"/>
        <end position="140"/>
    </location>
</feature>
<dbReference type="InterPro" id="IPR029787">
    <property type="entry name" value="Nucleotide_cyclase"/>
</dbReference>
<evidence type="ECO:0000313" key="5">
    <source>
        <dbReference type="EMBL" id="MET3794679.1"/>
    </source>
</evidence>
<evidence type="ECO:0000256" key="1">
    <source>
        <dbReference type="ARBA" id="ARBA00012528"/>
    </source>
</evidence>
<dbReference type="EMBL" id="JBEPML010000027">
    <property type="protein sequence ID" value="MET3794679.1"/>
    <property type="molecule type" value="Genomic_DNA"/>
</dbReference>
<keyword evidence="6" id="KW-1185">Reference proteome</keyword>
<gene>
    <name evidence="5" type="ORF">ABID37_004919</name>
</gene>
<dbReference type="RefSeq" id="WP_354199589.1">
    <property type="nucleotide sequence ID" value="NZ_JBEPML010000027.1"/>
</dbReference>
<comment type="caution">
    <text evidence="5">The sequence shown here is derived from an EMBL/GenBank/DDBJ whole genome shotgun (WGS) entry which is preliminary data.</text>
</comment>
<keyword evidence="3" id="KW-0812">Transmembrane</keyword>
<feature type="transmembrane region" description="Helical" evidence="3">
    <location>
        <begin position="89"/>
        <end position="110"/>
    </location>
</feature>
<dbReference type="SUPFAM" id="SSF55073">
    <property type="entry name" value="Nucleotide cyclase"/>
    <property type="match status" value="1"/>
</dbReference>
<dbReference type="InterPro" id="IPR050469">
    <property type="entry name" value="Diguanylate_Cyclase"/>
</dbReference>
<evidence type="ECO:0000256" key="3">
    <source>
        <dbReference type="SAM" id="Phobius"/>
    </source>
</evidence>
<feature type="transmembrane region" description="Helical" evidence="3">
    <location>
        <begin position="61"/>
        <end position="82"/>
    </location>
</feature>
<keyword evidence="3" id="KW-0472">Membrane</keyword>
<dbReference type="Pfam" id="PF00990">
    <property type="entry name" value="GGDEF"/>
    <property type="match status" value="1"/>
</dbReference>